<sequence>MEYRFSSEEYFLIYMPSSSREEGDLIVVEMMDRPFEHFYEFASHCRNYACHSQDEYLNFDPKNHDKVEKFSSGFSTDKVEYDKMWEVLNSPFPRSK</sequence>
<name>A0A4Y6UUI2_SACBS</name>
<reference evidence="1 2" key="1">
    <citation type="submission" date="2019-06" db="EMBL/GenBank/DDBJ databases">
        <title>Saccharibacillus brassicae sp. nov., an endophytic bacterium isolated from Chinese cabbage seeds (Brassica pekinensis).</title>
        <authorList>
            <person name="Jiang L."/>
            <person name="Lee J."/>
            <person name="Kim S.W."/>
        </authorList>
    </citation>
    <scope>NUCLEOTIDE SEQUENCE [LARGE SCALE GENOMIC DNA]</scope>
    <source>
        <strain evidence="2">KCTC 43072 / ATSA2</strain>
    </source>
</reference>
<keyword evidence="2" id="KW-1185">Reference proteome</keyword>
<dbReference type="KEGG" id="saca:FFV09_01580"/>
<accession>A0A4Y6UUI2</accession>
<dbReference type="AlphaFoldDB" id="A0A4Y6UUI2"/>
<proteinExistence type="predicted"/>
<evidence type="ECO:0000313" key="2">
    <source>
        <dbReference type="Proteomes" id="UP000316968"/>
    </source>
</evidence>
<organism evidence="1 2">
    <name type="scientific">Saccharibacillus brassicae</name>
    <dbReference type="NCBI Taxonomy" id="2583377"/>
    <lineage>
        <taxon>Bacteria</taxon>
        <taxon>Bacillati</taxon>
        <taxon>Bacillota</taxon>
        <taxon>Bacilli</taxon>
        <taxon>Bacillales</taxon>
        <taxon>Paenibacillaceae</taxon>
        <taxon>Saccharibacillus</taxon>
    </lineage>
</organism>
<dbReference type="Proteomes" id="UP000316968">
    <property type="component" value="Chromosome"/>
</dbReference>
<evidence type="ECO:0000313" key="1">
    <source>
        <dbReference type="EMBL" id="QDH19665.1"/>
    </source>
</evidence>
<dbReference type="OrthoDB" id="2628414at2"/>
<dbReference type="EMBL" id="CP041217">
    <property type="protein sequence ID" value="QDH19665.1"/>
    <property type="molecule type" value="Genomic_DNA"/>
</dbReference>
<dbReference type="RefSeq" id="WP_141446054.1">
    <property type="nucleotide sequence ID" value="NZ_CP041217.1"/>
</dbReference>
<gene>
    <name evidence="1" type="ORF">FFV09_01580</name>
</gene>
<protein>
    <submittedName>
        <fullName evidence="1">Uncharacterized protein</fullName>
    </submittedName>
</protein>